<organism evidence="1 4">
    <name type="scientific">Methanothrix harundinacea</name>
    <dbReference type="NCBI Taxonomy" id="301375"/>
    <lineage>
        <taxon>Archaea</taxon>
        <taxon>Methanobacteriati</taxon>
        <taxon>Methanobacteriota</taxon>
        <taxon>Stenosarchaea group</taxon>
        <taxon>Methanomicrobia</taxon>
        <taxon>Methanotrichales</taxon>
        <taxon>Methanotrichaceae</taxon>
        <taxon>Methanothrix</taxon>
    </lineage>
</organism>
<comment type="caution">
    <text evidence="1">The sequence shown here is derived from an EMBL/GenBank/DDBJ whole genome shotgun (WGS) entry which is preliminary data.</text>
</comment>
<reference evidence="2" key="1">
    <citation type="journal article" date="2015" name="MBio">
        <title>Genome-resolved metagenomic analysis reveals roles for candidate phyla and other microbial community members in biogeochemical transformations in oil reservoirs.</title>
        <authorList>
            <person name="Hu P."/>
            <person name="Tom L."/>
            <person name="Singh A."/>
            <person name="Thomas B.C."/>
            <person name="Baker B.J."/>
            <person name="Piceno Y.M."/>
            <person name="Andersen G.L."/>
            <person name="Banfield J.F."/>
        </authorList>
    </citation>
    <scope>NUCLEOTIDE SEQUENCE [LARGE SCALE GENOMIC DNA]</scope>
    <source>
        <strain evidence="2">56_747</strain>
    </source>
</reference>
<gene>
    <name evidence="1" type="ORF">XD72_1128</name>
    <name evidence="2" type="ORF">XE07_1712</name>
</gene>
<dbReference type="AlphaFoldDB" id="A0A101FU42"/>
<dbReference type="EMBL" id="LGFT01000023">
    <property type="protein sequence ID" value="KUK44520.1"/>
    <property type="molecule type" value="Genomic_DNA"/>
</dbReference>
<evidence type="ECO:0000313" key="3">
    <source>
        <dbReference type="Proteomes" id="UP000053961"/>
    </source>
</evidence>
<accession>A0A101FU42</accession>
<sequence>MDALGRRYYKGTSEIYEVFNVISGVIFGPNFKWEISDSAEDKLVMMITRCPLLKEVRGKEQYAELSEACQSYCRSAVENLNPRCTQIYTKRMCSGDGYCENVISIRE</sequence>
<dbReference type="PATRIC" id="fig|301375.6.peg.915"/>
<dbReference type="Proteomes" id="UP000053961">
    <property type="component" value="Unassembled WGS sequence"/>
</dbReference>
<evidence type="ECO:0000313" key="1">
    <source>
        <dbReference type="EMBL" id="KUK44520.1"/>
    </source>
</evidence>
<evidence type="ECO:0000313" key="4">
    <source>
        <dbReference type="Proteomes" id="UP000057043"/>
    </source>
</evidence>
<protein>
    <submittedName>
        <fullName evidence="1">Uncharacterized protein</fullName>
    </submittedName>
</protein>
<evidence type="ECO:0000313" key="2">
    <source>
        <dbReference type="EMBL" id="KUK95636.1"/>
    </source>
</evidence>
<dbReference type="EMBL" id="LGHB01000030">
    <property type="protein sequence ID" value="KUK95636.1"/>
    <property type="molecule type" value="Genomic_DNA"/>
</dbReference>
<name>A0A101FU42_9EURY</name>
<reference evidence="3 4" key="2">
    <citation type="journal article" date="2015" name="MBio">
        <title>Genome-Resolved Metagenomic Analysis Reveals Roles for Candidate Phyla and Other Microbial Community Members in Biogeochemical Transformations in Oil Reservoirs.</title>
        <authorList>
            <person name="Hu P."/>
            <person name="Tom L."/>
            <person name="Singh A."/>
            <person name="Thomas B.C."/>
            <person name="Baker B.J."/>
            <person name="Piceno Y.M."/>
            <person name="Andersen G.L."/>
            <person name="Banfield J.F."/>
        </authorList>
    </citation>
    <scope>NUCLEOTIDE SEQUENCE [LARGE SCALE GENOMIC DNA]</scope>
    <source>
        <strain evidence="1">57_489</strain>
    </source>
</reference>
<dbReference type="Proteomes" id="UP000057043">
    <property type="component" value="Unassembled WGS sequence"/>
</dbReference>
<proteinExistence type="predicted"/>